<name>A0A1X1D0Z4_9GAMM</name>
<evidence type="ECO:0000256" key="4">
    <source>
        <dbReference type="ARBA" id="ARBA00023163"/>
    </source>
</evidence>
<dbReference type="InterPro" id="IPR018060">
    <property type="entry name" value="HTH_AraC"/>
</dbReference>
<evidence type="ECO:0000256" key="1">
    <source>
        <dbReference type="ARBA" id="ARBA00023015"/>
    </source>
</evidence>
<dbReference type="Pfam" id="PF02311">
    <property type="entry name" value="AraC_binding"/>
    <property type="match status" value="1"/>
</dbReference>
<dbReference type="Proteomes" id="UP000193558">
    <property type="component" value="Unassembled WGS sequence"/>
</dbReference>
<keyword evidence="3" id="KW-0010">Activator</keyword>
<dbReference type="GO" id="GO:0005829">
    <property type="term" value="C:cytosol"/>
    <property type="evidence" value="ECO:0007669"/>
    <property type="project" value="TreeGrafter"/>
</dbReference>
<protein>
    <recommendedName>
        <fullName evidence="5">Arabinose operon regulatory protein</fullName>
    </recommendedName>
</protein>
<evidence type="ECO:0000256" key="2">
    <source>
        <dbReference type="ARBA" id="ARBA00023125"/>
    </source>
</evidence>
<keyword evidence="2" id="KW-0238">DNA-binding</keyword>
<keyword evidence="1" id="KW-0805">Transcription regulation</keyword>
<dbReference type="InterPro" id="IPR003313">
    <property type="entry name" value="AraC-bd"/>
</dbReference>
<comment type="caution">
    <text evidence="7">The sequence shown here is derived from an EMBL/GenBank/DDBJ whole genome shotgun (WGS) entry which is preliminary data.</text>
</comment>
<gene>
    <name evidence="7" type="ORF">HA51_08170</name>
</gene>
<dbReference type="AlphaFoldDB" id="A0A1X1D0Z4"/>
<evidence type="ECO:0000313" key="7">
    <source>
        <dbReference type="EMBL" id="ORM70277.1"/>
    </source>
</evidence>
<evidence type="ECO:0000313" key="8">
    <source>
        <dbReference type="Proteomes" id="UP000193558"/>
    </source>
</evidence>
<dbReference type="PRINTS" id="PR00032">
    <property type="entry name" value="HTHARAC"/>
</dbReference>
<proteinExistence type="predicted"/>
<dbReference type="InterPro" id="IPR037923">
    <property type="entry name" value="HTH-like"/>
</dbReference>
<dbReference type="Gene3D" id="1.10.10.60">
    <property type="entry name" value="Homeodomain-like"/>
    <property type="match status" value="1"/>
</dbReference>
<dbReference type="PROSITE" id="PS00041">
    <property type="entry name" value="HTH_ARAC_FAMILY_1"/>
    <property type="match status" value="1"/>
</dbReference>
<dbReference type="PANTHER" id="PTHR47894:SF4">
    <property type="entry name" value="HTH-TYPE TRANSCRIPTIONAL REGULATOR GADX"/>
    <property type="match status" value="1"/>
</dbReference>
<evidence type="ECO:0000256" key="5">
    <source>
        <dbReference type="ARBA" id="ARBA00044978"/>
    </source>
</evidence>
<dbReference type="InterPro" id="IPR018062">
    <property type="entry name" value="HTH_AraC-typ_CS"/>
</dbReference>
<dbReference type="GO" id="GO:0003700">
    <property type="term" value="F:DNA-binding transcription factor activity"/>
    <property type="evidence" value="ECO:0007669"/>
    <property type="project" value="InterPro"/>
</dbReference>
<evidence type="ECO:0000259" key="6">
    <source>
        <dbReference type="PROSITE" id="PS01124"/>
    </source>
</evidence>
<dbReference type="SMART" id="SM00342">
    <property type="entry name" value="HTH_ARAC"/>
    <property type="match status" value="1"/>
</dbReference>
<dbReference type="EMBL" id="MLFR01000005">
    <property type="protein sequence ID" value="ORM70277.1"/>
    <property type="molecule type" value="Genomic_DNA"/>
</dbReference>
<dbReference type="SUPFAM" id="SSF46689">
    <property type="entry name" value="Homeodomain-like"/>
    <property type="match status" value="1"/>
</dbReference>
<accession>A0A1X1D0Z4</accession>
<dbReference type="PANTHER" id="PTHR47894">
    <property type="entry name" value="HTH-TYPE TRANSCRIPTIONAL REGULATOR GADX"/>
    <property type="match status" value="1"/>
</dbReference>
<dbReference type="Pfam" id="PF12833">
    <property type="entry name" value="HTH_18"/>
    <property type="match status" value="1"/>
</dbReference>
<dbReference type="InterPro" id="IPR020449">
    <property type="entry name" value="Tscrpt_reg_AraC-type_HTH"/>
</dbReference>
<feature type="domain" description="HTH araC/xylS-type" evidence="6">
    <location>
        <begin position="161"/>
        <end position="258"/>
    </location>
</feature>
<evidence type="ECO:0000256" key="3">
    <source>
        <dbReference type="ARBA" id="ARBA00023159"/>
    </source>
</evidence>
<dbReference type="InterPro" id="IPR009057">
    <property type="entry name" value="Homeodomain-like_sf"/>
</dbReference>
<reference evidence="7 8" key="1">
    <citation type="journal article" date="2017" name="Antonie Van Leeuwenhoek">
        <title>Phylogenomic resolution of the bacterial genus Pantoea and its relationship with Erwinia and Tatumella.</title>
        <authorList>
            <person name="Palmer M."/>
            <person name="Steenkamp E.T."/>
            <person name="Coetzee M.P."/>
            <person name="Chan W.Y."/>
            <person name="van Zyl E."/>
            <person name="De Maayer P."/>
            <person name="Coutinho T.A."/>
            <person name="Blom J."/>
            <person name="Smits T.H."/>
            <person name="Duffy B."/>
            <person name="Venter S.N."/>
        </authorList>
    </citation>
    <scope>NUCLEOTIDE SEQUENCE [LARGE SCALE GENOMIC DNA]</scope>
    <source>
        <strain evidence="7 8">LMG 26275</strain>
    </source>
</reference>
<dbReference type="SUPFAM" id="SSF51215">
    <property type="entry name" value="Regulatory protein AraC"/>
    <property type="match status" value="1"/>
</dbReference>
<dbReference type="PROSITE" id="PS01124">
    <property type="entry name" value="HTH_ARAC_FAMILY_2"/>
    <property type="match status" value="1"/>
</dbReference>
<sequence>MTSRTISTRMGIGSTAKVFQSQALLTSGLSLDETALILIRRGSKQVGYNGHEYHLNAGDALLVSADTRLDVTNLPATPAEGYEADWLSFPNHIIDGSDARAMAISSLSHGFIDAFYHAVAAIKDHAGISDKVAEKRLEEVMLWLEEHGIVLRLNRVEKLTQKVRRMIASEIAKEWTAEEVAHSLAMSESTLRRKLSAENAAFQQLLADVRMCHALTLLQVTDRAISQIAYDVGYESPSKFSTRFRLRFGFNPGQVRTQLIASQQAATN</sequence>
<keyword evidence="4" id="KW-0804">Transcription</keyword>
<dbReference type="GO" id="GO:0000976">
    <property type="term" value="F:transcription cis-regulatory region binding"/>
    <property type="evidence" value="ECO:0007669"/>
    <property type="project" value="TreeGrafter"/>
</dbReference>
<organism evidence="7 8">
    <name type="scientific">Pantoea rwandensis</name>
    <dbReference type="NCBI Taxonomy" id="1076550"/>
    <lineage>
        <taxon>Bacteria</taxon>
        <taxon>Pseudomonadati</taxon>
        <taxon>Pseudomonadota</taxon>
        <taxon>Gammaproteobacteria</taxon>
        <taxon>Enterobacterales</taxon>
        <taxon>Erwiniaceae</taxon>
        <taxon>Pantoea</taxon>
    </lineage>
</organism>